<sequence length="258" mass="29710">MEVRAGQQTRLWHDCWLGDCPLKVRFHNLFRIATNPDIAVAKAFEQGQWSISFRRQLNDNLREDWQDLQDILSEVQLSDGTDVVRWAWEKSGKYSTSSLYKAMICGGVTDTRAMMIWQSPIPLKVKIFIWMAIHDRIQCGVQLKKKKWSGPEKCFVCDKHETSDHILFQCPLAIFLWSFLRDCLGWSVSPTSCSTLFLEIVERCRGALWSIWKSRNDVVFNKKIVTSPSIPVQGSILGDEVLPLIETTQCPKPSHGFF</sequence>
<dbReference type="Pfam" id="PF13966">
    <property type="entry name" value="zf-RVT"/>
    <property type="match status" value="1"/>
</dbReference>
<proteinExistence type="predicted"/>
<dbReference type="Proteomes" id="UP000604825">
    <property type="component" value="Unassembled WGS sequence"/>
</dbReference>
<dbReference type="EMBL" id="CAJGYO010000016">
    <property type="protein sequence ID" value="CAD6271321.1"/>
    <property type="molecule type" value="Genomic_DNA"/>
</dbReference>
<dbReference type="OrthoDB" id="694177at2759"/>
<organism evidence="2 3">
    <name type="scientific">Miscanthus lutarioriparius</name>
    <dbReference type="NCBI Taxonomy" id="422564"/>
    <lineage>
        <taxon>Eukaryota</taxon>
        <taxon>Viridiplantae</taxon>
        <taxon>Streptophyta</taxon>
        <taxon>Embryophyta</taxon>
        <taxon>Tracheophyta</taxon>
        <taxon>Spermatophyta</taxon>
        <taxon>Magnoliopsida</taxon>
        <taxon>Liliopsida</taxon>
        <taxon>Poales</taxon>
        <taxon>Poaceae</taxon>
        <taxon>PACMAD clade</taxon>
        <taxon>Panicoideae</taxon>
        <taxon>Andropogonodae</taxon>
        <taxon>Andropogoneae</taxon>
        <taxon>Saccharinae</taxon>
        <taxon>Miscanthus</taxon>
    </lineage>
</organism>
<evidence type="ECO:0000259" key="1">
    <source>
        <dbReference type="Pfam" id="PF13966"/>
    </source>
</evidence>
<keyword evidence="3" id="KW-1185">Reference proteome</keyword>
<evidence type="ECO:0000313" key="3">
    <source>
        <dbReference type="Proteomes" id="UP000604825"/>
    </source>
</evidence>
<comment type="caution">
    <text evidence="2">The sequence shown here is derived from an EMBL/GenBank/DDBJ whole genome shotgun (WGS) entry which is preliminary data.</text>
</comment>
<gene>
    <name evidence="2" type="ORF">NCGR_LOCUS54607</name>
</gene>
<dbReference type="PANTHER" id="PTHR36617">
    <property type="entry name" value="PROTEIN, PUTATIVE-RELATED"/>
    <property type="match status" value="1"/>
</dbReference>
<protein>
    <recommendedName>
        <fullName evidence="1">Reverse transcriptase zinc-binding domain-containing protein</fullName>
    </recommendedName>
</protein>
<dbReference type="InterPro" id="IPR026960">
    <property type="entry name" value="RVT-Znf"/>
</dbReference>
<name>A0A811RMW9_9POAL</name>
<dbReference type="PANTHER" id="PTHR36617:SF16">
    <property type="entry name" value="OS04G0516500 PROTEIN"/>
    <property type="match status" value="1"/>
</dbReference>
<evidence type="ECO:0000313" key="2">
    <source>
        <dbReference type="EMBL" id="CAD6271321.1"/>
    </source>
</evidence>
<accession>A0A811RMW9</accession>
<reference evidence="2" key="1">
    <citation type="submission" date="2020-10" db="EMBL/GenBank/DDBJ databases">
        <authorList>
            <person name="Han B."/>
            <person name="Lu T."/>
            <person name="Zhao Q."/>
            <person name="Huang X."/>
            <person name="Zhao Y."/>
        </authorList>
    </citation>
    <scope>NUCLEOTIDE SEQUENCE</scope>
</reference>
<dbReference type="AlphaFoldDB" id="A0A811RMW9"/>
<feature type="domain" description="Reverse transcriptase zinc-binding" evidence="1">
    <location>
        <begin position="94"/>
        <end position="177"/>
    </location>
</feature>